<protein>
    <recommendedName>
        <fullName evidence="2">histidine kinase</fullName>
        <ecNumber evidence="2">2.7.13.3</ecNumber>
    </recommendedName>
</protein>
<evidence type="ECO:0000313" key="12">
    <source>
        <dbReference type="EMBL" id="MFC1406380.1"/>
    </source>
</evidence>
<dbReference type="SMART" id="SM00387">
    <property type="entry name" value="HATPase_c"/>
    <property type="match status" value="1"/>
</dbReference>
<keyword evidence="5" id="KW-0547">Nucleotide-binding</keyword>
<dbReference type="PANTHER" id="PTHR24421:SF10">
    <property type="entry name" value="NITRATE_NITRITE SENSOR PROTEIN NARQ"/>
    <property type="match status" value="1"/>
</dbReference>
<evidence type="ECO:0000256" key="2">
    <source>
        <dbReference type="ARBA" id="ARBA00012438"/>
    </source>
</evidence>
<dbReference type="CDD" id="cd16917">
    <property type="entry name" value="HATPase_UhpB-NarQ-NarX-like"/>
    <property type="match status" value="1"/>
</dbReference>
<keyword evidence="10" id="KW-0472">Membrane</keyword>
<keyword evidence="4" id="KW-0808">Transferase</keyword>
<dbReference type="Gene3D" id="3.30.565.10">
    <property type="entry name" value="Histidine kinase-like ATPase, C-terminal domain"/>
    <property type="match status" value="1"/>
</dbReference>
<dbReference type="InterPro" id="IPR036890">
    <property type="entry name" value="HATPase_C_sf"/>
</dbReference>
<evidence type="ECO:0000256" key="5">
    <source>
        <dbReference type="ARBA" id="ARBA00022741"/>
    </source>
</evidence>
<gene>
    <name evidence="12" type="ORF">ACEZDJ_34295</name>
</gene>
<dbReference type="SUPFAM" id="SSF55874">
    <property type="entry name" value="ATPase domain of HSP90 chaperone/DNA topoisomerase II/histidine kinase"/>
    <property type="match status" value="1"/>
</dbReference>
<dbReference type="Pfam" id="PF07730">
    <property type="entry name" value="HisKA_3"/>
    <property type="match status" value="1"/>
</dbReference>
<evidence type="ECO:0000256" key="7">
    <source>
        <dbReference type="ARBA" id="ARBA00022840"/>
    </source>
</evidence>
<evidence type="ECO:0000256" key="6">
    <source>
        <dbReference type="ARBA" id="ARBA00022777"/>
    </source>
</evidence>
<dbReference type="InterPro" id="IPR050482">
    <property type="entry name" value="Sensor_HK_TwoCompSys"/>
</dbReference>
<feature type="compositionally biased region" description="Basic and acidic residues" evidence="9">
    <location>
        <begin position="1"/>
        <end position="18"/>
    </location>
</feature>
<dbReference type="InterPro" id="IPR003594">
    <property type="entry name" value="HATPase_dom"/>
</dbReference>
<dbReference type="GO" id="GO:0016301">
    <property type="term" value="F:kinase activity"/>
    <property type="evidence" value="ECO:0007669"/>
    <property type="project" value="UniProtKB-KW"/>
</dbReference>
<evidence type="ECO:0000256" key="9">
    <source>
        <dbReference type="SAM" id="MobiDB-lite"/>
    </source>
</evidence>
<dbReference type="Pfam" id="PF02518">
    <property type="entry name" value="HATPase_c"/>
    <property type="match status" value="1"/>
</dbReference>
<feature type="transmembrane region" description="Helical" evidence="10">
    <location>
        <begin position="102"/>
        <end position="118"/>
    </location>
</feature>
<feature type="transmembrane region" description="Helical" evidence="10">
    <location>
        <begin position="125"/>
        <end position="142"/>
    </location>
</feature>
<keyword evidence="10" id="KW-1133">Transmembrane helix</keyword>
<evidence type="ECO:0000256" key="4">
    <source>
        <dbReference type="ARBA" id="ARBA00022679"/>
    </source>
</evidence>
<comment type="caution">
    <text evidence="12">The sequence shown here is derived from an EMBL/GenBank/DDBJ whole genome shotgun (WGS) entry which is preliminary data.</text>
</comment>
<reference evidence="12 13" key="1">
    <citation type="submission" date="2024-09" db="EMBL/GenBank/DDBJ databases">
        <authorList>
            <person name="Lee S.D."/>
        </authorList>
    </citation>
    <scope>NUCLEOTIDE SEQUENCE [LARGE SCALE GENOMIC DNA]</scope>
    <source>
        <strain evidence="12 13">N1-5</strain>
    </source>
</reference>
<comment type="catalytic activity">
    <reaction evidence="1">
        <text>ATP + protein L-histidine = ADP + protein N-phospho-L-histidine.</text>
        <dbReference type="EC" id="2.7.13.3"/>
    </reaction>
</comment>
<evidence type="ECO:0000259" key="11">
    <source>
        <dbReference type="SMART" id="SM00387"/>
    </source>
</evidence>
<name>A0ABV6UY32_9ACTN</name>
<evidence type="ECO:0000256" key="8">
    <source>
        <dbReference type="ARBA" id="ARBA00023012"/>
    </source>
</evidence>
<accession>A0ABV6UY32</accession>
<keyword evidence="7" id="KW-0067">ATP-binding</keyword>
<feature type="transmembrane region" description="Helical" evidence="10">
    <location>
        <begin position="154"/>
        <end position="174"/>
    </location>
</feature>
<evidence type="ECO:0000256" key="10">
    <source>
        <dbReference type="SAM" id="Phobius"/>
    </source>
</evidence>
<evidence type="ECO:0000256" key="3">
    <source>
        <dbReference type="ARBA" id="ARBA00022553"/>
    </source>
</evidence>
<evidence type="ECO:0000256" key="1">
    <source>
        <dbReference type="ARBA" id="ARBA00000085"/>
    </source>
</evidence>
<proteinExistence type="predicted"/>
<feature type="domain" description="Histidine kinase/HSP90-like ATPase" evidence="11">
    <location>
        <begin position="309"/>
        <end position="403"/>
    </location>
</feature>
<sequence length="414" mass="44327">MDHPRARRERREGREPLRRGAGGRPLPSRALVFSSIGLALIQVVGTRAAQHGQPQAHQLDPFGFVLLLLGPAILLLRNRLPVAACVGTAAVVVVYLLVGYPYGPIFLSVVVGFVNAILTGHRRAAWISVAGLYLAHLTLTLATGDLHWNDARDWARELGTIAWLLLVVLAAEVVRSRVEQREQRRQVRAEREQRVADEQRLAIARELHDVLAHSISLINIQAGVALELLDGDPEQARTALTTIKQTSKEALGEVRQVLGTLRTPGRDDAAPRTPAPGLDRLDELVAQARSAGLDVALHTTGTRRALPQGVELAAFRIVQEALTNVIRHSSARTAQVGLVFADEALTLDVQDPGPLSATGGPRAGGSGSGLTGMRERVAALGGSVSAAPSGTGFRVHAELPLHRADRPSTAQELP</sequence>
<dbReference type="EC" id="2.7.13.3" evidence="2"/>
<dbReference type="Gene3D" id="1.20.5.1930">
    <property type="match status" value="1"/>
</dbReference>
<organism evidence="12 13">
    <name type="scientific">Streptacidiphilus cavernicola</name>
    <dbReference type="NCBI Taxonomy" id="3342716"/>
    <lineage>
        <taxon>Bacteria</taxon>
        <taxon>Bacillati</taxon>
        <taxon>Actinomycetota</taxon>
        <taxon>Actinomycetes</taxon>
        <taxon>Kitasatosporales</taxon>
        <taxon>Streptomycetaceae</taxon>
        <taxon>Streptacidiphilus</taxon>
    </lineage>
</organism>
<keyword evidence="8" id="KW-0902">Two-component regulatory system</keyword>
<keyword evidence="3" id="KW-0597">Phosphoprotein</keyword>
<dbReference type="InterPro" id="IPR011712">
    <property type="entry name" value="Sig_transdc_His_kin_sub3_dim/P"/>
</dbReference>
<dbReference type="PANTHER" id="PTHR24421">
    <property type="entry name" value="NITRATE/NITRITE SENSOR PROTEIN NARX-RELATED"/>
    <property type="match status" value="1"/>
</dbReference>
<dbReference type="EMBL" id="JBHEZZ010000029">
    <property type="protein sequence ID" value="MFC1406380.1"/>
    <property type="molecule type" value="Genomic_DNA"/>
</dbReference>
<keyword evidence="13" id="KW-1185">Reference proteome</keyword>
<feature type="region of interest" description="Disordered" evidence="9">
    <location>
        <begin position="1"/>
        <end position="23"/>
    </location>
</feature>
<keyword evidence="10" id="KW-0812">Transmembrane</keyword>
<feature type="transmembrane region" description="Helical" evidence="10">
    <location>
        <begin position="58"/>
        <end position="75"/>
    </location>
</feature>
<dbReference type="Proteomes" id="UP001592528">
    <property type="component" value="Unassembled WGS sequence"/>
</dbReference>
<dbReference type="RefSeq" id="WP_051726156.1">
    <property type="nucleotide sequence ID" value="NZ_JBHEZZ010000029.1"/>
</dbReference>
<keyword evidence="6 12" id="KW-0418">Kinase</keyword>
<evidence type="ECO:0000313" key="13">
    <source>
        <dbReference type="Proteomes" id="UP001592528"/>
    </source>
</evidence>